<feature type="region of interest" description="Disordered" evidence="1">
    <location>
        <begin position="82"/>
        <end position="104"/>
    </location>
</feature>
<dbReference type="AlphaFoldDB" id="A0A0A9F9A5"/>
<evidence type="ECO:0000313" key="2">
    <source>
        <dbReference type="EMBL" id="JAE07799.1"/>
    </source>
</evidence>
<evidence type="ECO:0000256" key="1">
    <source>
        <dbReference type="SAM" id="MobiDB-lite"/>
    </source>
</evidence>
<protein>
    <submittedName>
        <fullName evidence="2">Uncharacterized protein</fullName>
    </submittedName>
</protein>
<name>A0A0A9F9A5_ARUDO</name>
<dbReference type="EMBL" id="GBRH01190097">
    <property type="protein sequence ID" value="JAE07799.1"/>
    <property type="molecule type" value="Transcribed_RNA"/>
</dbReference>
<sequence length="196" mass="20936">MCQSVSARLLSSSSSTARPPAWMQKCSNASLKSGMYGFTFFILSSFLAASVAMNSSCSDSGSTSGPSVVMLVLSASPATAIRSLDSDTPTRPPPSSSCVTHPKHRSSAPLCVRTVCTSSYLARRRSARRLESSTAAPPIRNRQLDTSFDRSLPEYQLSVMFSVLITSAYDPGCVCSRSLARSMESSPALHPMPPRL</sequence>
<organism evidence="2">
    <name type="scientific">Arundo donax</name>
    <name type="common">Giant reed</name>
    <name type="synonym">Donax arundinaceus</name>
    <dbReference type="NCBI Taxonomy" id="35708"/>
    <lineage>
        <taxon>Eukaryota</taxon>
        <taxon>Viridiplantae</taxon>
        <taxon>Streptophyta</taxon>
        <taxon>Embryophyta</taxon>
        <taxon>Tracheophyta</taxon>
        <taxon>Spermatophyta</taxon>
        <taxon>Magnoliopsida</taxon>
        <taxon>Liliopsida</taxon>
        <taxon>Poales</taxon>
        <taxon>Poaceae</taxon>
        <taxon>PACMAD clade</taxon>
        <taxon>Arundinoideae</taxon>
        <taxon>Arundineae</taxon>
        <taxon>Arundo</taxon>
    </lineage>
</organism>
<reference evidence="2" key="1">
    <citation type="submission" date="2014-09" db="EMBL/GenBank/DDBJ databases">
        <authorList>
            <person name="Magalhaes I.L.F."/>
            <person name="Oliveira U."/>
            <person name="Santos F.R."/>
            <person name="Vidigal T.H.D.A."/>
            <person name="Brescovit A.D."/>
            <person name="Santos A.J."/>
        </authorList>
    </citation>
    <scope>NUCLEOTIDE SEQUENCE</scope>
    <source>
        <tissue evidence="2">Shoot tissue taken approximately 20 cm above the soil surface</tissue>
    </source>
</reference>
<reference evidence="2" key="2">
    <citation type="journal article" date="2015" name="Data Brief">
        <title>Shoot transcriptome of the giant reed, Arundo donax.</title>
        <authorList>
            <person name="Barrero R.A."/>
            <person name="Guerrero F.D."/>
            <person name="Moolhuijzen P."/>
            <person name="Goolsby J.A."/>
            <person name="Tidwell J."/>
            <person name="Bellgard S.E."/>
            <person name="Bellgard M.I."/>
        </authorList>
    </citation>
    <scope>NUCLEOTIDE SEQUENCE</scope>
    <source>
        <tissue evidence="2">Shoot tissue taken approximately 20 cm above the soil surface</tissue>
    </source>
</reference>
<accession>A0A0A9F9A5</accession>
<proteinExistence type="predicted"/>